<organism evidence="2 3">
    <name type="scientific">Zymoseptoria tritici (strain ST99CH_3D7)</name>
    <dbReference type="NCBI Taxonomy" id="1276538"/>
    <lineage>
        <taxon>Eukaryota</taxon>
        <taxon>Fungi</taxon>
        <taxon>Dikarya</taxon>
        <taxon>Ascomycota</taxon>
        <taxon>Pezizomycotina</taxon>
        <taxon>Dothideomycetes</taxon>
        <taxon>Dothideomycetidae</taxon>
        <taxon>Mycosphaerellales</taxon>
        <taxon>Mycosphaerellaceae</taxon>
        <taxon>Zymoseptoria</taxon>
    </lineage>
</organism>
<dbReference type="AlphaFoldDB" id="A0A1X7RF45"/>
<reference evidence="2 3" key="1">
    <citation type="submission" date="2016-06" db="EMBL/GenBank/DDBJ databases">
        <authorList>
            <person name="Kjaerup R.B."/>
            <person name="Dalgaard T.S."/>
            <person name="Juul-Madsen H.R."/>
        </authorList>
    </citation>
    <scope>NUCLEOTIDE SEQUENCE [LARGE SCALE GENOMIC DNA]</scope>
</reference>
<feature type="compositionally biased region" description="Basic residues" evidence="1">
    <location>
        <begin position="33"/>
        <end position="45"/>
    </location>
</feature>
<dbReference type="Proteomes" id="UP000215127">
    <property type="component" value="Chromosome 1"/>
</dbReference>
<sequence>MVTTASSELTPSRFSPPASDVLFPPQPEEKGNRKAHTFKLWRKKPSAPTIANGRIPPLARRTARSPKKTFSKSQALLQDGLSESEILSSDDERDVQLQTQWKHASASIKGTKHIGRSQARAASGDRPTRLTASRQQELMFIKGKMKEFEISLPELIRTCFEDSTVNVSRGLARLTELLPLVQRRMDEERALKRGNGDIRAIQQIAERTWRTSGGNGMRPSVLKLV</sequence>
<feature type="region of interest" description="Disordered" evidence="1">
    <location>
        <begin position="1"/>
        <end position="75"/>
    </location>
</feature>
<keyword evidence="3" id="KW-1185">Reference proteome</keyword>
<proteinExistence type="predicted"/>
<dbReference type="EMBL" id="LT853692">
    <property type="protein sequence ID" value="SMQ46028.1"/>
    <property type="molecule type" value="Genomic_DNA"/>
</dbReference>
<feature type="compositionally biased region" description="Basic residues" evidence="1">
    <location>
        <begin position="61"/>
        <end position="70"/>
    </location>
</feature>
<protein>
    <submittedName>
        <fullName evidence="2">Uncharacterized protein</fullName>
    </submittedName>
</protein>
<accession>A0A1X7RF45</accession>
<feature type="compositionally biased region" description="Polar residues" evidence="1">
    <location>
        <begin position="1"/>
        <end position="13"/>
    </location>
</feature>
<evidence type="ECO:0000313" key="3">
    <source>
        <dbReference type="Proteomes" id="UP000215127"/>
    </source>
</evidence>
<gene>
    <name evidence="2" type="ORF">ZT3D7_G1173</name>
</gene>
<feature type="region of interest" description="Disordered" evidence="1">
    <location>
        <begin position="104"/>
        <end position="130"/>
    </location>
</feature>
<evidence type="ECO:0000313" key="2">
    <source>
        <dbReference type="EMBL" id="SMQ46028.1"/>
    </source>
</evidence>
<evidence type="ECO:0000256" key="1">
    <source>
        <dbReference type="SAM" id="MobiDB-lite"/>
    </source>
</evidence>
<name>A0A1X7RF45_ZYMT9</name>